<evidence type="ECO:0000313" key="2">
    <source>
        <dbReference type="EMBL" id="GEU90902.1"/>
    </source>
</evidence>
<proteinExistence type="predicted"/>
<evidence type="ECO:0000256" key="1">
    <source>
        <dbReference type="SAM" id="MobiDB-lite"/>
    </source>
</evidence>
<sequence length="566" mass="65261">MEYLVKISKKAHILELKRRNLKITILTSYTSYPSRKIRRICAYTSQETTKNSSSIRCTVFEFPPYPFNYPIKRLTIEEMLAKFIDEGLPFILSNPTYTHYTPPPSLYYSGAVTKFGHFPATCRLPQPPHPTIDPQRHHHRHPSPPPSSPHLRNHPHILTTNAITVAADMQHRRRHQHHHHYHKHHPPTPTTPSPPITIFISMAAASPTTPSSSSSQQTPITADMQHHRRHATPPPSLSLRSTITTIDIITPVTTQPPHHHIVILAATATAAATILRQQPNHLLATFITIVAVTTAYQYHLHRHSRVAPALYFFNSEFGLEEACTETMNRRCSSVFLNELPSKEKDPRSFTTPCQVLEKHKEAEDFAADHLSRFKNPHMEVLNKREIADKFFDENLMVLKSKFNNDEPWDIKPILKRLVGYYPKGWSEKLNDALWAFTTAYKIPIGYTPFRLVYGKSCHLPIYIVHKAHWALKQCNMDLTLASKSLILQLNELAKLRDGAYENTRIYKERTKKWHDSRLRGDKDFKVGDKDRFSFKVNGQRLKKYYRGNINKEDDEVIEYESGVTCD</sequence>
<dbReference type="GO" id="GO:0003676">
    <property type="term" value="F:nucleic acid binding"/>
    <property type="evidence" value="ECO:0007669"/>
    <property type="project" value="InterPro"/>
</dbReference>
<protein>
    <recommendedName>
        <fullName evidence="3">Reverse transcriptase domain-containing protein</fullName>
    </recommendedName>
</protein>
<dbReference type="AlphaFoldDB" id="A0A6L2P0U1"/>
<dbReference type="EMBL" id="BKCJ010010287">
    <property type="protein sequence ID" value="GEU90902.1"/>
    <property type="molecule type" value="Genomic_DNA"/>
</dbReference>
<dbReference type="InterPro" id="IPR036397">
    <property type="entry name" value="RNaseH_sf"/>
</dbReference>
<reference evidence="2" key="1">
    <citation type="journal article" date="2019" name="Sci. Rep.">
        <title>Draft genome of Tanacetum cinerariifolium, the natural source of mosquito coil.</title>
        <authorList>
            <person name="Yamashiro T."/>
            <person name="Shiraishi A."/>
            <person name="Satake H."/>
            <person name="Nakayama K."/>
        </authorList>
    </citation>
    <scope>NUCLEOTIDE SEQUENCE</scope>
</reference>
<dbReference type="Gene3D" id="3.30.420.10">
    <property type="entry name" value="Ribonuclease H-like superfamily/Ribonuclease H"/>
    <property type="match status" value="1"/>
</dbReference>
<feature type="compositionally biased region" description="Basic residues" evidence="1">
    <location>
        <begin position="171"/>
        <end position="186"/>
    </location>
</feature>
<name>A0A6L2P0U1_TANCI</name>
<feature type="region of interest" description="Disordered" evidence="1">
    <location>
        <begin position="170"/>
        <end position="239"/>
    </location>
</feature>
<feature type="compositionally biased region" description="Low complexity" evidence="1">
    <location>
        <begin position="203"/>
        <end position="219"/>
    </location>
</feature>
<feature type="region of interest" description="Disordered" evidence="1">
    <location>
        <begin position="123"/>
        <end position="154"/>
    </location>
</feature>
<gene>
    <name evidence="2" type="ORF">Tci_062880</name>
</gene>
<organism evidence="2">
    <name type="scientific">Tanacetum cinerariifolium</name>
    <name type="common">Dalmatian daisy</name>
    <name type="synonym">Chrysanthemum cinerariifolium</name>
    <dbReference type="NCBI Taxonomy" id="118510"/>
    <lineage>
        <taxon>Eukaryota</taxon>
        <taxon>Viridiplantae</taxon>
        <taxon>Streptophyta</taxon>
        <taxon>Embryophyta</taxon>
        <taxon>Tracheophyta</taxon>
        <taxon>Spermatophyta</taxon>
        <taxon>Magnoliopsida</taxon>
        <taxon>eudicotyledons</taxon>
        <taxon>Gunneridae</taxon>
        <taxon>Pentapetalae</taxon>
        <taxon>asterids</taxon>
        <taxon>campanulids</taxon>
        <taxon>Asterales</taxon>
        <taxon>Asteraceae</taxon>
        <taxon>Asteroideae</taxon>
        <taxon>Anthemideae</taxon>
        <taxon>Anthemidinae</taxon>
        <taxon>Tanacetum</taxon>
    </lineage>
</organism>
<accession>A0A6L2P0U1</accession>
<evidence type="ECO:0008006" key="3">
    <source>
        <dbReference type="Google" id="ProtNLM"/>
    </source>
</evidence>
<comment type="caution">
    <text evidence="2">The sequence shown here is derived from an EMBL/GenBank/DDBJ whole genome shotgun (WGS) entry which is preliminary data.</text>
</comment>